<dbReference type="InterPro" id="IPR008984">
    <property type="entry name" value="SMAD_FHA_dom_sf"/>
</dbReference>
<keyword evidence="2" id="KW-0067">ATP-binding</keyword>
<evidence type="ECO:0000259" key="7">
    <source>
        <dbReference type="PROSITE" id="PS50006"/>
    </source>
</evidence>
<dbReference type="Gene3D" id="3.40.50.300">
    <property type="entry name" value="P-loop containing nucleotide triphosphate hydrolases"/>
    <property type="match status" value="1"/>
</dbReference>
<dbReference type="Pfam" id="PF25601">
    <property type="entry name" value="AAA_lid_14"/>
    <property type="match status" value="1"/>
</dbReference>
<dbReference type="InterPro" id="IPR000253">
    <property type="entry name" value="FHA_dom"/>
</dbReference>
<evidence type="ECO:0000256" key="4">
    <source>
        <dbReference type="ARBA" id="ARBA00023125"/>
    </source>
</evidence>
<evidence type="ECO:0000256" key="5">
    <source>
        <dbReference type="ARBA" id="ARBA00023163"/>
    </source>
</evidence>
<feature type="compositionally biased region" description="Polar residues" evidence="6">
    <location>
        <begin position="1"/>
        <end position="10"/>
    </location>
</feature>
<evidence type="ECO:0000256" key="3">
    <source>
        <dbReference type="ARBA" id="ARBA00023015"/>
    </source>
</evidence>
<reference evidence="9 10" key="1">
    <citation type="submission" date="2017-05" db="EMBL/GenBank/DDBJ databases">
        <authorList>
            <person name="Varghese N."/>
            <person name="Submissions S."/>
        </authorList>
    </citation>
    <scope>NUCLEOTIDE SEQUENCE [LARGE SCALE GENOMIC DNA]</scope>
    <source>
        <strain evidence="9 10">DSM 25457</strain>
    </source>
</reference>
<dbReference type="Gene3D" id="1.10.8.60">
    <property type="match status" value="1"/>
</dbReference>
<evidence type="ECO:0000259" key="8">
    <source>
        <dbReference type="PROSITE" id="PS50045"/>
    </source>
</evidence>
<dbReference type="Gene3D" id="1.10.10.60">
    <property type="entry name" value="Homeodomain-like"/>
    <property type="match status" value="1"/>
</dbReference>
<keyword evidence="4" id="KW-0238">DNA-binding</keyword>
<dbReference type="InterPro" id="IPR025662">
    <property type="entry name" value="Sigma_54_int_dom_ATP-bd_1"/>
</dbReference>
<feature type="compositionally biased region" description="Polar residues" evidence="6">
    <location>
        <begin position="670"/>
        <end position="692"/>
    </location>
</feature>
<dbReference type="PANTHER" id="PTHR32071">
    <property type="entry name" value="TRANSCRIPTIONAL REGULATORY PROTEIN"/>
    <property type="match status" value="1"/>
</dbReference>
<dbReference type="InterPro" id="IPR058031">
    <property type="entry name" value="AAA_lid_NorR"/>
</dbReference>
<dbReference type="InterPro" id="IPR009057">
    <property type="entry name" value="Homeodomain-like_sf"/>
</dbReference>
<evidence type="ECO:0000256" key="2">
    <source>
        <dbReference type="ARBA" id="ARBA00022840"/>
    </source>
</evidence>
<feature type="domain" description="Sigma-54 factor interaction" evidence="8">
    <location>
        <begin position="402"/>
        <end position="631"/>
    </location>
</feature>
<gene>
    <name evidence="9" type="ORF">SAMN06265222_11569</name>
</gene>
<evidence type="ECO:0000313" key="10">
    <source>
        <dbReference type="Proteomes" id="UP001158067"/>
    </source>
</evidence>
<feature type="compositionally biased region" description="Polar residues" evidence="6">
    <location>
        <begin position="706"/>
        <end position="717"/>
    </location>
</feature>
<dbReference type="PROSITE" id="PS50045">
    <property type="entry name" value="SIGMA54_INTERACT_4"/>
    <property type="match status" value="1"/>
</dbReference>
<dbReference type="InterPro" id="IPR002197">
    <property type="entry name" value="HTH_Fis"/>
</dbReference>
<dbReference type="SUPFAM" id="SSF46689">
    <property type="entry name" value="Homeodomain-like"/>
    <property type="match status" value="1"/>
</dbReference>
<keyword evidence="5" id="KW-0804">Transcription</keyword>
<dbReference type="InterPro" id="IPR025944">
    <property type="entry name" value="Sigma_54_int_dom_CS"/>
</dbReference>
<dbReference type="CDD" id="cd00009">
    <property type="entry name" value="AAA"/>
    <property type="match status" value="1"/>
</dbReference>
<feature type="region of interest" description="Disordered" evidence="6">
    <location>
        <begin position="1"/>
        <end position="36"/>
    </location>
</feature>
<protein>
    <submittedName>
        <fullName evidence="9">Nif-specific regulatory protein</fullName>
    </submittedName>
</protein>
<dbReference type="Pfam" id="PF02954">
    <property type="entry name" value="HTH_8"/>
    <property type="match status" value="1"/>
</dbReference>
<dbReference type="Pfam" id="PF00158">
    <property type="entry name" value="Sigma54_activat"/>
    <property type="match status" value="1"/>
</dbReference>
<dbReference type="PRINTS" id="PR01590">
    <property type="entry name" value="HTHFIS"/>
</dbReference>
<evidence type="ECO:0000256" key="1">
    <source>
        <dbReference type="ARBA" id="ARBA00022741"/>
    </source>
</evidence>
<keyword evidence="3" id="KW-0805">Transcription regulation</keyword>
<dbReference type="InterPro" id="IPR002078">
    <property type="entry name" value="Sigma_54_int"/>
</dbReference>
<evidence type="ECO:0000256" key="6">
    <source>
        <dbReference type="SAM" id="MobiDB-lite"/>
    </source>
</evidence>
<feature type="region of interest" description="Disordered" evidence="6">
    <location>
        <begin position="666"/>
        <end position="721"/>
    </location>
</feature>
<dbReference type="EMBL" id="FXUG01000015">
    <property type="protein sequence ID" value="SMP72366.1"/>
    <property type="molecule type" value="Genomic_DNA"/>
</dbReference>
<dbReference type="PROSITE" id="PS00688">
    <property type="entry name" value="SIGMA54_INTERACT_3"/>
    <property type="match status" value="1"/>
</dbReference>
<dbReference type="InterPro" id="IPR025943">
    <property type="entry name" value="Sigma_54_int_dom_ATP-bd_2"/>
</dbReference>
<dbReference type="InterPro" id="IPR003593">
    <property type="entry name" value="AAA+_ATPase"/>
</dbReference>
<feature type="domain" description="FHA" evidence="7">
    <location>
        <begin position="65"/>
        <end position="117"/>
    </location>
</feature>
<dbReference type="PANTHER" id="PTHR32071:SF57">
    <property type="entry name" value="C4-DICARBOXYLATE TRANSPORT TRANSCRIPTIONAL REGULATORY PROTEIN DCTD"/>
    <property type="match status" value="1"/>
</dbReference>
<dbReference type="SMART" id="SM00240">
    <property type="entry name" value="FHA"/>
    <property type="match status" value="1"/>
</dbReference>
<keyword evidence="10" id="KW-1185">Reference proteome</keyword>
<dbReference type="Gene3D" id="2.60.200.20">
    <property type="match status" value="1"/>
</dbReference>
<dbReference type="PROSITE" id="PS00675">
    <property type="entry name" value="SIGMA54_INTERACT_1"/>
    <property type="match status" value="1"/>
</dbReference>
<dbReference type="SUPFAM" id="SSF52540">
    <property type="entry name" value="P-loop containing nucleoside triphosphate hydrolases"/>
    <property type="match status" value="1"/>
</dbReference>
<keyword evidence="1" id="KW-0547">Nucleotide-binding</keyword>
<evidence type="ECO:0000313" key="9">
    <source>
        <dbReference type="EMBL" id="SMP72366.1"/>
    </source>
</evidence>
<proteinExistence type="predicted"/>
<dbReference type="PROSITE" id="PS00676">
    <property type="entry name" value="SIGMA54_INTERACT_2"/>
    <property type="match status" value="1"/>
</dbReference>
<organism evidence="9 10">
    <name type="scientific">Neorhodopirellula lusitana</name>
    <dbReference type="NCBI Taxonomy" id="445327"/>
    <lineage>
        <taxon>Bacteria</taxon>
        <taxon>Pseudomonadati</taxon>
        <taxon>Planctomycetota</taxon>
        <taxon>Planctomycetia</taxon>
        <taxon>Pirellulales</taxon>
        <taxon>Pirellulaceae</taxon>
        <taxon>Neorhodopirellula</taxon>
    </lineage>
</organism>
<dbReference type="SUPFAM" id="SSF49879">
    <property type="entry name" value="SMAD/FHA domain"/>
    <property type="match status" value="1"/>
</dbReference>
<accession>A0ABY1QJ79</accession>
<dbReference type="CDD" id="cd00060">
    <property type="entry name" value="FHA"/>
    <property type="match status" value="1"/>
</dbReference>
<dbReference type="InterPro" id="IPR027417">
    <property type="entry name" value="P-loop_NTPase"/>
</dbReference>
<dbReference type="PROSITE" id="PS50006">
    <property type="entry name" value="FHA_DOMAIN"/>
    <property type="match status" value="1"/>
</dbReference>
<dbReference type="Pfam" id="PF00498">
    <property type="entry name" value="FHA"/>
    <property type="match status" value="1"/>
</dbReference>
<dbReference type="SMART" id="SM00382">
    <property type="entry name" value="AAA"/>
    <property type="match status" value="1"/>
</dbReference>
<comment type="caution">
    <text evidence="9">The sequence shown here is derived from an EMBL/GenBank/DDBJ whole genome shotgun (WGS) entry which is preliminary data.</text>
</comment>
<name>A0ABY1QJ79_9BACT</name>
<sequence>MKQGSASDQVVSRIVVVKTSDKQDPPKTPRLPENASGLSSMNAYLVLHRGSRWTDVYRLNPSEDAVLGRSSANSVVLRSGRASRRHARVFFQDGPHPGWIVEDLGSRNGVRVNETPISAATALADGDRLELAGFQFQFTSDLAQIQNTIAPQQATSPEDEATQGDISMAVDESECLDIVSTIRGDLLPGSVPFSSSPASPTASLNNAISPDGSVDRVMLRLALAMGRTESDEESAELLLNTLSQQIPHAEIGIFIDATVNDLPPPRFVHQRPGCRYRRPPQALLQQILVPGASAILARNIVGDSTLATENSVGEIDVEAIVLVPLHDPESDHAAPFGLVHVTTRPSDPSLNDRDLLIAVTASEVYCEARRSLRQRSELKETLAQSRDTISRLRDQLRGRVVLLGRSEPIREIQVQIARVAASNAAVLLRGESGTGKELVAAAIHHASARADHPMVCLNCAALSKDLLESELFGHEEGAFTGATARKQGKFEAASGGTLMLDEIGEMNLDLQAKLLRVLEGHSFERVGGQQPIQVDVRVIAATHRDLQSMVERGEFRQDLFYRLHVIEIIVPPLRERGRDITLLANHFADTLSRSMGRRAMKLSPTAEKKLLSYAWPGNVRELRNVIERAVVMSPVPPSTHASAGSGTKTDTPEAQLIEASDLMLAPTQPRDASTSPTEHSGANSAENSTSGLSLAELERQHIARTLKQTGGNKSQASIRLGIERSTLDRKLKRYARESGDS</sequence>
<dbReference type="Proteomes" id="UP001158067">
    <property type="component" value="Unassembled WGS sequence"/>
</dbReference>